<feature type="signal peptide" evidence="9">
    <location>
        <begin position="1"/>
        <end position="27"/>
    </location>
</feature>
<dbReference type="AlphaFoldDB" id="A0AAV0C541"/>
<evidence type="ECO:0000256" key="1">
    <source>
        <dbReference type="ARBA" id="ARBA00011073"/>
    </source>
</evidence>
<proteinExistence type="inferred from homology"/>
<feature type="active site" description="Charge relay system" evidence="7 8">
    <location>
        <position position="560"/>
    </location>
</feature>
<feature type="active site" description="Charge relay system" evidence="7 8">
    <location>
        <position position="153"/>
    </location>
</feature>
<feature type="domain" description="PA" evidence="11">
    <location>
        <begin position="400"/>
        <end position="475"/>
    </location>
</feature>
<organism evidence="14 15">
    <name type="scientific">Cuscuta epithymum</name>
    <dbReference type="NCBI Taxonomy" id="186058"/>
    <lineage>
        <taxon>Eukaryota</taxon>
        <taxon>Viridiplantae</taxon>
        <taxon>Streptophyta</taxon>
        <taxon>Embryophyta</taxon>
        <taxon>Tracheophyta</taxon>
        <taxon>Spermatophyta</taxon>
        <taxon>Magnoliopsida</taxon>
        <taxon>eudicotyledons</taxon>
        <taxon>Gunneridae</taxon>
        <taxon>Pentapetalae</taxon>
        <taxon>asterids</taxon>
        <taxon>lamiids</taxon>
        <taxon>Solanales</taxon>
        <taxon>Convolvulaceae</taxon>
        <taxon>Cuscuteae</taxon>
        <taxon>Cuscuta</taxon>
        <taxon>Cuscuta subgen. Cuscuta</taxon>
    </lineage>
</organism>
<dbReference type="InterPro" id="IPR036852">
    <property type="entry name" value="Peptidase_S8/S53_dom_sf"/>
</dbReference>
<dbReference type="Gene3D" id="3.50.30.30">
    <property type="match status" value="1"/>
</dbReference>
<keyword evidence="6" id="KW-0325">Glycoprotein</keyword>
<evidence type="ECO:0000256" key="8">
    <source>
        <dbReference type="PROSITE-ProRule" id="PRU01240"/>
    </source>
</evidence>
<dbReference type="InterPro" id="IPR003137">
    <property type="entry name" value="PA_domain"/>
</dbReference>
<dbReference type="InterPro" id="IPR023828">
    <property type="entry name" value="Peptidase_S8_Ser-AS"/>
</dbReference>
<name>A0AAV0C541_9ASTE</name>
<dbReference type="Pfam" id="PF17766">
    <property type="entry name" value="fn3_6"/>
    <property type="match status" value="1"/>
</dbReference>
<dbReference type="InterPro" id="IPR034197">
    <property type="entry name" value="Peptidases_S8_3"/>
</dbReference>
<dbReference type="EMBL" id="CAMAPF010000011">
    <property type="protein sequence ID" value="CAH9064563.1"/>
    <property type="molecule type" value="Genomic_DNA"/>
</dbReference>
<dbReference type="GO" id="GO:0006508">
    <property type="term" value="P:proteolysis"/>
    <property type="evidence" value="ECO:0007669"/>
    <property type="project" value="UniProtKB-KW"/>
</dbReference>
<feature type="domain" description="Peptidase S8/S53" evidence="10">
    <location>
        <begin position="144"/>
        <end position="604"/>
    </location>
</feature>
<dbReference type="Gene3D" id="2.60.40.2310">
    <property type="match status" value="1"/>
</dbReference>
<dbReference type="PRINTS" id="PR00723">
    <property type="entry name" value="SUBTILISIN"/>
</dbReference>
<evidence type="ECO:0000256" key="9">
    <source>
        <dbReference type="SAM" id="SignalP"/>
    </source>
</evidence>
<keyword evidence="15" id="KW-1185">Reference proteome</keyword>
<evidence type="ECO:0000256" key="2">
    <source>
        <dbReference type="ARBA" id="ARBA00022670"/>
    </source>
</evidence>
<keyword evidence="3 9" id="KW-0732">Signal</keyword>
<dbReference type="GO" id="GO:0004252">
    <property type="term" value="F:serine-type endopeptidase activity"/>
    <property type="evidence" value="ECO:0007669"/>
    <property type="project" value="UniProtKB-UniRule"/>
</dbReference>
<dbReference type="InterPro" id="IPR045051">
    <property type="entry name" value="SBT"/>
</dbReference>
<comment type="caution">
    <text evidence="14">The sequence shown here is derived from an EMBL/GenBank/DDBJ whole genome shotgun (WGS) entry which is preliminary data.</text>
</comment>
<dbReference type="Pfam" id="PF02225">
    <property type="entry name" value="PA"/>
    <property type="match status" value="1"/>
</dbReference>
<accession>A0AAV0C541</accession>
<evidence type="ECO:0008006" key="16">
    <source>
        <dbReference type="Google" id="ProtNLM"/>
    </source>
</evidence>
<evidence type="ECO:0000259" key="13">
    <source>
        <dbReference type="Pfam" id="PF17766"/>
    </source>
</evidence>
<dbReference type="Pfam" id="PF00082">
    <property type="entry name" value="Peptidase_S8"/>
    <property type="match status" value="1"/>
</dbReference>
<evidence type="ECO:0000259" key="11">
    <source>
        <dbReference type="Pfam" id="PF02225"/>
    </source>
</evidence>
<feature type="domain" description="Subtilisin-like protease fibronectin type-III" evidence="13">
    <location>
        <begin position="673"/>
        <end position="766"/>
    </location>
</feature>
<keyword evidence="2 8" id="KW-0645">Protease</keyword>
<dbReference type="PROSITE" id="PS51892">
    <property type="entry name" value="SUBTILASE"/>
    <property type="match status" value="1"/>
</dbReference>
<evidence type="ECO:0000313" key="14">
    <source>
        <dbReference type="EMBL" id="CAH9064563.1"/>
    </source>
</evidence>
<feature type="domain" description="Inhibitor I9" evidence="12">
    <location>
        <begin position="31"/>
        <end position="116"/>
    </location>
</feature>
<dbReference type="InterPro" id="IPR000209">
    <property type="entry name" value="Peptidase_S8/S53_dom"/>
</dbReference>
<dbReference type="InterPro" id="IPR015500">
    <property type="entry name" value="Peptidase_S8_subtilisin-rel"/>
</dbReference>
<dbReference type="Proteomes" id="UP001152523">
    <property type="component" value="Unassembled WGS sequence"/>
</dbReference>
<evidence type="ECO:0000256" key="5">
    <source>
        <dbReference type="ARBA" id="ARBA00022825"/>
    </source>
</evidence>
<evidence type="ECO:0000259" key="10">
    <source>
        <dbReference type="Pfam" id="PF00082"/>
    </source>
</evidence>
<evidence type="ECO:0000259" key="12">
    <source>
        <dbReference type="Pfam" id="PF05922"/>
    </source>
</evidence>
<dbReference type="PROSITE" id="PS00138">
    <property type="entry name" value="SUBTILASE_SER"/>
    <property type="match status" value="1"/>
</dbReference>
<protein>
    <recommendedName>
        <fullName evidence="16">Subtilisin-like protease</fullName>
    </recommendedName>
</protein>
<keyword evidence="4 8" id="KW-0378">Hydrolase</keyword>
<evidence type="ECO:0000256" key="7">
    <source>
        <dbReference type="PIRSR" id="PIRSR615500-1"/>
    </source>
</evidence>
<reference evidence="14" key="1">
    <citation type="submission" date="2022-07" db="EMBL/GenBank/DDBJ databases">
        <authorList>
            <person name="Macas J."/>
            <person name="Novak P."/>
            <person name="Neumann P."/>
        </authorList>
    </citation>
    <scope>NUCLEOTIDE SEQUENCE</scope>
</reference>
<evidence type="ECO:0000313" key="15">
    <source>
        <dbReference type="Proteomes" id="UP001152523"/>
    </source>
</evidence>
<dbReference type="FunFam" id="3.50.30.30:FF:000005">
    <property type="entry name" value="subtilisin-like protease SBT1.5"/>
    <property type="match status" value="1"/>
</dbReference>
<feature type="active site" description="Charge relay system" evidence="7 8">
    <location>
        <position position="224"/>
    </location>
</feature>
<dbReference type="SUPFAM" id="SSF52025">
    <property type="entry name" value="PA domain"/>
    <property type="match status" value="1"/>
</dbReference>
<dbReference type="FunFam" id="2.60.40.2310:FF:000001">
    <property type="entry name" value="Subtilisin-like protease SBT1.5"/>
    <property type="match status" value="1"/>
</dbReference>
<keyword evidence="5 8" id="KW-0720">Serine protease</keyword>
<evidence type="ECO:0000256" key="3">
    <source>
        <dbReference type="ARBA" id="ARBA00022729"/>
    </source>
</evidence>
<dbReference type="Gene3D" id="3.40.50.200">
    <property type="entry name" value="Peptidase S8/S53 domain"/>
    <property type="match status" value="1"/>
</dbReference>
<dbReference type="InterPro" id="IPR041469">
    <property type="entry name" value="Subtilisin-like_FN3"/>
</dbReference>
<dbReference type="FunFam" id="3.40.50.200:FF:000006">
    <property type="entry name" value="Subtilisin-like protease SBT1.5"/>
    <property type="match status" value="1"/>
</dbReference>
<evidence type="ECO:0000256" key="4">
    <source>
        <dbReference type="ARBA" id="ARBA00022801"/>
    </source>
</evidence>
<dbReference type="CDD" id="cd02120">
    <property type="entry name" value="PA_subtilisin_like"/>
    <property type="match status" value="1"/>
</dbReference>
<evidence type="ECO:0000256" key="6">
    <source>
        <dbReference type="ARBA" id="ARBA00023180"/>
    </source>
</evidence>
<dbReference type="InterPro" id="IPR037045">
    <property type="entry name" value="S8pro/Inhibitor_I9_sf"/>
</dbReference>
<dbReference type="InterPro" id="IPR046450">
    <property type="entry name" value="PA_dom_sf"/>
</dbReference>
<dbReference type="PANTHER" id="PTHR10795">
    <property type="entry name" value="PROPROTEIN CONVERTASE SUBTILISIN/KEXIN"/>
    <property type="match status" value="1"/>
</dbReference>
<dbReference type="FunFam" id="3.30.70.80:FF:000002">
    <property type="entry name" value="Subtilisin-like protease SBT5.3"/>
    <property type="match status" value="1"/>
</dbReference>
<dbReference type="Pfam" id="PF05922">
    <property type="entry name" value="Inhibitor_I9"/>
    <property type="match status" value="1"/>
</dbReference>
<dbReference type="CDD" id="cd04852">
    <property type="entry name" value="Peptidases_S8_3"/>
    <property type="match status" value="1"/>
</dbReference>
<comment type="similarity">
    <text evidence="1 8">Belongs to the peptidase S8 family.</text>
</comment>
<dbReference type="InterPro" id="IPR010259">
    <property type="entry name" value="S8pro/Inhibitor_I9"/>
</dbReference>
<feature type="chain" id="PRO_5044021204" description="Subtilisin-like protease" evidence="9">
    <location>
        <begin position="28"/>
        <end position="769"/>
    </location>
</feature>
<gene>
    <name evidence="14" type="ORF">CEPIT_LOCUS2140</name>
</gene>
<dbReference type="SUPFAM" id="SSF52743">
    <property type="entry name" value="Subtilisin-like"/>
    <property type="match status" value="1"/>
</dbReference>
<dbReference type="Gene3D" id="3.30.70.80">
    <property type="entry name" value="Peptidase S8 propeptide/proteinase inhibitor I9"/>
    <property type="match status" value="1"/>
</dbReference>
<sequence>MFSSNPLSTLLLLSFVALCLFQSPVFATKKSYIVYFGGHSHGPEVTSEHLRRVTDSHHQFLGSFLGSVEKAKDAIIYSYKRHINGFAALLEEHDAAKISQHPDVVSLFLDKSRKLHTTRSWEFMNLEKNGAIYPASLWKKAHFGHDVIIANLDTGVWPESKSFSDVGYGPVPKRWRGSCQNETSPTGVRCNRKLIGAKYFNKGFLASGGNVSHDQNTPRDYEGHGTHTLSTAGGNFVPGANVFGAGNGTAKGGSPRARVAAYKVCWPNTGEGACTDADIMKAMDAAIHDGVDVISMSLGGDPSDYFSDGIAISTYHAVRRGVVVVCSACNSGPTAKTVSNVAPWIISVGASTIDREFRANVNLKNGLVIKGTSVAAAMPQKFYPIVNSADARASNITGQNATLCMAGSIDPEKVKGKILVCTRGVNTRVDKGEVAANAGAVGMILCNDEASANEIIADAHMLPATHITYEDGLKLLHYLANSKDPQGYITPSKAFLQTKPAPVMAAFSSRGPNSITPQILKPDVIAPGVNIIAAYSEGASPTGQVYDTRRIPYNVDSGTSMACPHISGIVGLLRSVHPDWTPAAIRSAIVTTARVRDNTGNHVKDADYTEATPFAYGAGHVRPNRAMNPGLVYDLTEADYLNFLCASGYNHTTMSKFSGAKHYTCPSNLDLLNVNYPAITIPNLSGSVTVSRTVKNVGKPGTYTALTLEPDGVSVSVEPQTLHFKERGEELKFKVTLKAKKKVEGHVFGELKWFDGIHHVKSPIVVAMS</sequence>